<protein>
    <submittedName>
        <fullName evidence="1">Uncharacterized protein</fullName>
    </submittedName>
</protein>
<dbReference type="RefSeq" id="WP_371843149.1">
    <property type="nucleotide sequence ID" value="NZ_JBGMEL010000006.1"/>
</dbReference>
<organism evidence="1 2">
    <name type="scientific">Microbulbifer echini</name>
    <dbReference type="NCBI Taxonomy" id="1529067"/>
    <lineage>
        <taxon>Bacteria</taxon>
        <taxon>Pseudomonadati</taxon>
        <taxon>Pseudomonadota</taxon>
        <taxon>Gammaproteobacteria</taxon>
        <taxon>Cellvibrionales</taxon>
        <taxon>Microbulbiferaceae</taxon>
        <taxon>Microbulbifer</taxon>
    </lineage>
</organism>
<sequence length="147" mass="16305">MSDSQSLVYDLSVMKHYSSTFRAKLIVMAALLLVMFQVQTVLACEMMESPEPAAECCCDHMVTNSQPDDVDCCEYDARVSLKTSLDDHEVALNAAFLDLELPQLAPPPTYQWPQILAPPAPNAVTPFPLASSYPGNRTWLATLRLRI</sequence>
<dbReference type="EMBL" id="JBGMEL010000006">
    <property type="protein sequence ID" value="MFA0790367.1"/>
    <property type="molecule type" value="Genomic_DNA"/>
</dbReference>
<dbReference type="Proteomes" id="UP001569414">
    <property type="component" value="Unassembled WGS sequence"/>
</dbReference>
<evidence type="ECO:0000313" key="2">
    <source>
        <dbReference type="Proteomes" id="UP001569414"/>
    </source>
</evidence>
<evidence type="ECO:0000313" key="1">
    <source>
        <dbReference type="EMBL" id="MFA0790367.1"/>
    </source>
</evidence>
<reference evidence="1 2" key="1">
    <citation type="submission" date="2024-08" db="EMBL/GenBank/DDBJ databases">
        <authorList>
            <person name="Ishaq N."/>
        </authorList>
    </citation>
    <scope>NUCLEOTIDE SEQUENCE [LARGE SCALE GENOMIC DNA]</scope>
    <source>
        <strain evidence="1 2">JCM 30400</strain>
    </source>
</reference>
<proteinExistence type="predicted"/>
<gene>
    <name evidence="1" type="ORF">ACCI51_07395</name>
</gene>
<keyword evidence="2" id="KW-1185">Reference proteome</keyword>
<name>A0ABV4NLD0_9GAMM</name>
<comment type="caution">
    <text evidence="1">The sequence shown here is derived from an EMBL/GenBank/DDBJ whole genome shotgun (WGS) entry which is preliminary data.</text>
</comment>
<accession>A0ABV4NLD0</accession>